<dbReference type="FunFam" id="1.10.10.60:FF:000012">
    <property type="entry name" value="Metastasis-associated 1 family, member 3"/>
    <property type="match status" value="1"/>
</dbReference>
<dbReference type="GO" id="GO:0008270">
    <property type="term" value="F:zinc ion binding"/>
    <property type="evidence" value="ECO:0007669"/>
    <property type="project" value="UniProtKB-KW"/>
</dbReference>
<keyword evidence="2" id="KW-0863">Zinc-finger</keyword>
<feature type="coiled-coil region" evidence="6">
    <location>
        <begin position="406"/>
        <end position="433"/>
    </location>
</feature>
<feature type="region of interest" description="Disordered" evidence="7">
    <location>
        <begin position="1561"/>
        <end position="1591"/>
    </location>
</feature>
<evidence type="ECO:0000256" key="2">
    <source>
        <dbReference type="ARBA" id="ARBA00022771"/>
    </source>
</evidence>
<dbReference type="Gene3D" id="1.20.58.1880">
    <property type="match status" value="1"/>
</dbReference>
<dbReference type="OMA" id="SHTTHNE"/>
<feature type="region of interest" description="Disordered" evidence="7">
    <location>
        <begin position="1319"/>
        <end position="1338"/>
    </location>
</feature>
<gene>
    <name evidence="9" type="ORF">CEY00_Acc03811</name>
</gene>
<dbReference type="PANTHER" id="PTHR47340">
    <property type="entry name" value="DUPLICATED HOMEODOMAIN-LIKE SUPERFAMILY PROTEIN"/>
    <property type="match status" value="1"/>
</dbReference>
<dbReference type="FunCoup" id="A0A2R6RTU5">
    <property type="interactions" value="3559"/>
</dbReference>
<keyword evidence="6" id="KW-0175">Coiled coil</keyword>
<dbReference type="InterPro" id="IPR009057">
    <property type="entry name" value="Homeodomain-like_sf"/>
</dbReference>
<feature type="domain" description="SANT" evidence="8">
    <location>
        <begin position="778"/>
        <end position="829"/>
    </location>
</feature>
<accession>A0A2R6RTU5</accession>
<dbReference type="PANTHER" id="PTHR47340:SF1">
    <property type="entry name" value="DUPLICATED HOMEODOMAIN-LIKE SUPERFAMILY PROTEIN"/>
    <property type="match status" value="1"/>
</dbReference>
<evidence type="ECO:0000256" key="3">
    <source>
        <dbReference type="ARBA" id="ARBA00022833"/>
    </source>
</evidence>
<feature type="compositionally biased region" description="Basic and acidic residues" evidence="7">
    <location>
        <begin position="156"/>
        <end position="167"/>
    </location>
</feature>
<organism evidence="9 10">
    <name type="scientific">Actinidia chinensis var. chinensis</name>
    <name type="common">Chinese soft-hair kiwi</name>
    <dbReference type="NCBI Taxonomy" id="1590841"/>
    <lineage>
        <taxon>Eukaryota</taxon>
        <taxon>Viridiplantae</taxon>
        <taxon>Streptophyta</taxon>
        <taxon>Embryophyta</taxon>
        <taxon>Tracheophyta</taxon>
        <taxon>Spermatophyta</taxon>
        <taxon>Magnoliopsida</taxon>
        <taxon>eudicotyledons</taxon>
        <taxon>Gunneridae</taxon>
        <taxon>Pentapetalae</taxon>
        <taxon>asterids</taxon>
        <taxon>Ericales</taxon>
        <taxon>Actinidiaceae</taxon>
        <taxon>Actinidia</taxon>
    </lineage>
</organism>
<proteinExistence type="predicted"/>
<feature type="region of interest" description="Disordered" evidence="7">
    <location>
        <begin position="1244"/>
        <end position="1294"/>
    </location>
</feature>
<dbReference type="CDD" id="cd00167">
    <property type="entry name" value="SANT"/>
    <property type="match status" value="1"/>
</dbReference>
<comment type="caution">
    <text evidence="9">The sequence shown here is derived from an EMBL/GenBank/DDBJ whole genome shotgun (WGS) entry which is preliminary data.</text>
</comment>
<feature type="compositionally biased region" description="Polar residues" evidence="7">
    <location>
        <begin position="321"/>
        <end position="332"/>
    </location>
</feature>
<dbReference type="Gene3D" id="1.10.10.60">
    <property type="entry name" value="Homeodomain-like"/>
    <property type="match status" value="1"/>
</dbReference>
<feature type="compositionally biased region" description="Basic and acidic residues" evidence="7">
    <location>
        <begin position="1474"/>
        <end position="1483"/>
    </location>
</feature>
<feature type="compositionally biased region" description="Basic and acidic residues" evidence="7">
    <location>
        <begin position="31"/>
        <end position="44"/>
    </location>
</feature>
<evidence type="ECO:0000256" key="7">
    <source>
        <dbReference type="SAM" id="MobiDB-lite"/>
    </source>
</evidence>
<dbReference type="InterPro" id="IPR001005">
    <property type="entry name" value="SANT/Myb"/>
</dbReference>
<keyword evidence="3" id="KW-0862">Zinc</keyword>
<feature type="compositionally biased region" description="Polar residues" evidence="7">
    <location>
        <begin position="1254"/>
        <end position="1266"/>
    </location>
</feature>
<feature type="compositionally biased region" description="Basic and acidic residues" evidence="7">
    <location>
        <begin position="89"/>
        <end position="101"/>
    </location>
</feature>
<keyword evidence="9" id="KW-0675">Receptor</keyword>
<dbReference type="GO" id="GO:0003677">
    <property type="term" value="F:DNA binding"/>
    <property type="evidence" value="ECO:0007669"/>
    <property type="project" value="UniProtKB-KW"/>
</dbReference>
<evidence type="ECO:0000256" key="4">
    <source>
        <dbReference type="ARBA" id="ARBA00023125"/>
    </source>
</evidence>
<feature type="compositionally biased region" description="Polar residues" evidence="7">
    <location>
        <begin position="1274"/>
        <end position="1285"/>
    </location>
</feature>
<dbReference type="InterPro" id="IPR017884">
    <property type="entry name" value="SANT_dom"/>
</dbReference>
<keyword evidence="1" id="KW-0479">Metal-binding</keyword>
<reference evidence="10" key="2">
    <citation type="journal article" date="2018" name="BMC Genomics">
        <title>A manually annotated Actinidia chinensis var. chinensis (kiwifruit) genome highlights the challenges associated with draft genomes and gene prediction in plants.</title>
        <authorList>
            <person name="Pilkington S.M."/>
            <person name="Crowhurst R."/>
            <person name="Hilario E."/>
            <person name="Nardozza S."/>
            <person name="Fraser L."/>
            <person name="Peng Y."/>
            <person name="Gunaseelan K."/>
            <person name="Simpson R."/>
            <person name="Tahir J."/>
            <person name="Deroles S.C."/>
            <person name="Templeton K."/>
            <person name="Luo Z."/>
            <person name="Davy M."/>
            <person name="Cheng C."/>
            <person name="McNeilage M."/>
            <person name="Scaglione D."/>
            <person name="Liu Y."/>
            <person name="Zhang Q."/>
            <person name="Datson P."/>
            <person name="De Silva N."/>
            <person name="Gardiner S.E."/>
            <person name="Bassett H."/>
            <person name="Chagne D."/>
            <person name="McCallum J."/>
            <person name="Dzierzon H."/>
            <person name="Deng C."/>
            <person name="Wang Y.Y."/>
            <person name="Barron L."/>
            <person name="Manako K."/>
            <person name="Bowen J."/>
            <person name="Foster T.M."/>
            <person name="Erridge Z.A."/>
            <person name="Tiffin H."/>
            <person name="Waite C.N."/>
            <person name="Davies K.M."/>
            <person name="Grierson E.P."/>
            <person name="Laing W.A."/>
            <person name="Kirk R."/>
            <person name="Chen X."/>
            <person name="Wood M."/>
            <person name="Montefiori M."/>
            <person name="Brummell D.A."/>
            <person name="Schwinn K.E."/>
            <person name="Catanach A."/>
            <person name="Fullerton C."/>
            <person name="Li D."/>
            <person name="Meiyalaghan S."/>
            <person name="Nieuwenhuizen N."/>
            <person name="Read N."/>
            <person name="Prakash R."/>
            <person name="Hunter D."/>
            <person name="Zhang H."/>
            <person name="McKenzie M."/>
            <person name="Knabel M."/>
            <person name="Harris A."/>
            <person name="Allan A.C."/>
            <person name="Gleave A."/>
            <person name="Chen A."/>
            <person name="Janssen B.J."/>
            <person name="Plunkett B."/>
            <person name="Ampomah-Dwamena C."/>
            <person name="Voogd C."/>
            <person name="Leif D."/>
            <person name="Lafferty D."/>
            <person name="Souleyre E.J.F."/>
            <person name="Varkonyi-Gasic E."/>
            <person name="Gambi F."/>
            <person name="Hanley J."/>
            <person name="Yao J.L."/>
            <person name="Cheung J."/>
            <person name="David K.M."/>
            <person name="Warren B."/>
            <person name="Marsh K."/>
            <person name="Snowden K.C."/>
            <person name="Lin-Wang K."/>
            <person name="Brian L."/>
            <person name="Martinez-Sanchez M."/>
            <person name="Wang M."/>
            <person name="Ileperuma N."/>
            <person name="Macnee N."/>
            <person name="Campin R."/>
            <person name="McAtee P."/>
            <person name="Drummond R.S.M."/>
            <person name="Espley R.V."/>
            <person name="Ireland H.S."/>
            <person name="Wu R."/>
            <person name="Atkinson R.G."/>
            <person name="Karunairetnam S."/>
            <person name="Bulley S."/>
            <person name="Chunkath S."/>
            <person name="Hanley Z."/>
            <person name="Storey R."/>
            <person name="Thrimawithana A.H."/>
            <person name="Thomson S."/>
            <person name="David C."/>
            <person name="Testolin R."/>
            <person name="Huang H."/>
            <person name="Hellens R.P."/>
            <person name="Schaffer R.J."/>
        </authorList>
    </citation>
    <scope>NUCLEOTIDE SEQUENCE [LARGE SCALE GENOMIC DNA]</scope>
    <source>
        <strain evidence="10">cv. Red5</strain>
    </source>
</reference>
<sequence>MPPEPLPWDRRDFFKERKRERSSESIGSVSRWKEIPHHGREYFRTRPPGHGKQGGWHNFSQEPGHGFTPSRPNEKIFGDENCKPYGSRADGKFSRNSRENRGSFSQKDWRGQSWQNCSPPTGPGKPILVSDQRSVDDIMLYNSHPNSDSENTSDQIHSKGQHDKKENVNGLGTGQRLETENTMGSIDWKPLKWSRSGSLTSRGSGFSHSSSSKSMGVDSSEANAELESRDGTPVWSASGDAVACATSAAPSEETNSRKKPRLGWGEGLAKYEKKKVDGPDDGATKNGMVVCANKEPLRFHVPMLFDKSPRFTAISDCGSPGTPSSVGCSSSPGMEDKPPVKGENIDSGTGKLSGSPRLLSQNCVDGIAFNLENTEPIPIANSSSSLGELLQSDNSSTAMNKLLVWKGNVLKALEMTESEIDLLENELKSLTSESRNCWPCLAGPSPLQGECQATPCELVINTGGSLRPAPLQLVSSENIIAKEAIGGLEEAHGQLKDEDIDSPGTVTSKFVEPLRSVNTDVLSESVKHDGSNLDLDASKSGNQEVTCSVYGSNKEKEESLSDCDSVGLLMASKSSAAPVGASLHSSREEKLYDLILASNKGSASKASDVFNKLLPSDRCHVDILRASSVSSSQNDPLIQEKFATRKRFVRFKQRVIAFKFRAFQHLWKEDMRLLSIRKRHAKSQKRLELSSLTPHNYQKHRSSIRSRFSSPAGNLSLVPTAEIIKFTSKLLSDSQVKLYRNSLKMPALILDKKEKMISRFISSNGLVEDPYAVEKERVAINPWTTEEKEIFMDKLSICGKDFRMVASFLDHKTTADCIEFYYRNHKSDWFVKIKKKPELAGQGKLCSTNNYLVTSGKRWSREMNASSLDMLGAAIAANGDDGRQSHQKCKSRFLMRETTVYRAPQGDDGIVQRSGNLDSFSNESERETVAADVLAGIYGSISSEAMSSCITSSFELGESYKDWKYQKVGFSTRRPLTPEVAQNVDDGTCSDESCGEMDPTHWTDDEKSIFIQAVSSYGKDFTMISRCVRTRSRDECIVFFSKARKCLGLDMVRSRPGNEEMPASDNGNGGGGDNEDACVVETGSVICTEISGSKIDEDMMLSDLNINHCESDPAETVNVQTDLNRLEESTVINGTGGIDCKNPELQSGNMVTEDWQTDCKQELPFDGKSTRENGVDSTTVSVQACEDTVLLHDTSTGGDGVAVKGTLLSAEEANFHGPSLSAAEGEIIAVGLELEGQQLVLENNSNNKEEENGGVSTSGPSDLNSSEDWHMKQKSSNLAAVTNSPVEFGGDPNQEPMISLEFNPSQKPYGISMEQIVPLTNANSPPSQHEKTLNPNTASTLDLEKISDEQSQKRASLDDHNPHQSADTVLRCANSCQILRGYPLRLSTKKEVNGDSSSLQSYSKECLLQKCNSSQTQNSVAELPFLSQEQRIDHSQPPPCSLSDTEKPCRNGDLKLFGKILTYPKSQQQNEDISVNHENKDKGVQPPKLSTKTFNLKFNGTHSVDGNSVPPKLDRINYLGLENLPMRSYGYWDGTRIRTGFSSLPDSAILLAKYPAAFSNYSSSSDSEQQRLNSGARSNERNLNGVSVFSTREKSSSNGVADYPLYRNREGRVQPFTVDMKQRQEMLLSEMQRRNGFEVVSNIPQATTKGMVGINVVGRGGILVGACTTGVSDPVAAIKMHYAKAEQYGGQTASIVREDESWRGKGDLGR</sequence>
<feature type="compositionally biased region" description="Basic and acidic residues" evidence="7">
    <location>
        <begin position="72"/>
        <end position="82"/>
    </location>
</feature>
<dbReference type="Proteomes" id="UP000241394">
    <property type="component" value="Chromosome LG3"/>
</dbReference>
<dbReference type="SMART" id="SM00717">
    <property type="entry name" value="SANT"/>
    <property type="match status" value="2"/>
</dbReference>
<name>A0A2R6RTU5_ACTCC</name>
<feature type="region of interest" description="Disordered" evidence="7">
    <location>
        <begin position="16"/>
        <end position="270"/>
    </location>
</feature>
<feature type="region of interest" description="Disordered" evidence="7">
    <location>
        <begin position="1468"/>
        <end position="1490"/>
    </location>
</feature>
<dbReference type="PROSITE" id="PS51293">
    <property type="entry name" value="SANT"/>
    <property type="match status" value="2"/>
</dbReference>
<protein>
    <submittedName>
        <fullName evidence="9">Nuclear receptor corepressor 1 like</fullName>
    </submittedName>
</protein>
<dbReference type="Gramene" id="PSS33425">
    <property type="protein sequence ID" value="PSS33425"/>
    <property type="gene ID" value="CEY00_Acc03811"/>
</dbReference>
<feature type="region of interest" description="Disordered" evidence="7">
    <location>
        <begin position="1428"/>
        <end position="1447"/>
    </location>
</feature>
<dbReference type="GO" id="GO:0005634">
    <property type="term" value="C:nucleus"/>
    <property type="evidence" value="ECO:0007669"/>
    <property type="project" value="UniProtKB-ARBA"/>
</dbReference>
<keyword evidence="4" id="KW-0238">DNA-binding</keyword>
<dbReference type="OrthoDB" id="10258692at2759"/>
<feature type="compositionally biased region" description="Polar residues" evidence="7">
    <location>
        <begin position="143"/>
        <end position="155"/>
    </location>
</feature>
<dbReference type="EMBL" id="NKQK01000003">
    <property type="protein sequence ID" value="PSS33425.1"/>
    <property type="molecule type" value="Genomic_DNA"/>
</dbReference>
<feature type="compositionally biased region" description="Polar residues" evidence="7">
    <location>
        <begin position="1570"/>
        <end position="1590"/>
    </location>
</feature>
<evidence type="ECO:0000256" key="5">
    <source>
        <dbReference type="ARBA" id="ARBA00023242"/>
    </source>
</evidence>
<evidence type="ECO:0000313" key="9">
    <source>
        <dbReference type="EMBL" id="PSS33425.1"/>
    </source>
</evidence>
<feature type="compositionally biased region" description="Polar residues" evidence="7">
    <location>
        <begin position="102"/>
        <end position="119"/>
    </location>
</feature>
<feature type="compositionally biased region" description="Low complexity" evidence="7">
    <location>
        <begin position="194"/>
        <end position="220"/>
    </location>
</feature>
<evidence type="ECO:0000259" key="8">
    <source>
        <dbReference type="PROSITE" id="PS51293"/>
    </source>
</evidence>
<evidence type="ECO:0000313" key="10">
    <source>
        <dbReference type="Proteomes" id="UP000241394"/>
    </source>
</evidence>
<feature type="region of interest" description="Disordered" evidence="7">
    <location>
        <begin position="316"/>
        <end position="338"/>
    </location>
</feature>
<keyword evidence="10" id="KW-1185">Reference proteome</keyword>
<dbReference type="STRING" id="1590841.A0A2R6RTU5"/>
<evidence type="ECO:0000256" key="1">
    <source>
        <dbReference type="ARBA" id="ARBA00022723"/>
    </source>
</evidence>
<evidence type="ECO:0000256" key="6">
    <source>
        <dbReference type="SAM" id="Coils"/>
    </source>
</evidence>
<dbReference type="Pfam" id="PF00249">
    <property type="entry name" value="Myb_DNA-binding"/>
    <property type="match status" value="2"/>
</dbReference>
<dbReference type="SUPFAM" id="SSF46689">
    <property type="entry name" value="Homeodomain-like"/>
    <property type="match status" value="2"/>
</dbReference>
<feature type="domain" description="SANT" evidence="8">
    <location>
        <begin position="1002"/>
        <end position="1048"/>
    </location>
</feature>
<dbReference type="InParanoid" id="A0A2R6RTU5"/>
<keyword evidence="5" id="KW-0539">Nucleus</keyword>
<reference evidence="9 10" key="1">
    <citation type="submission" date="2017-07" db="EMBL/GenBank/DDBJ databases">
        <title>An improved, manually edited Actinidia chinensis var. chinensis (kiwifruit) genome highlights the challenges associated with draft genomes and gene prediction in plants.</title>
        <authorList>
            <person name="Pilkington S."/>
            <person name="Crowhurst R."/>
            <person name="Hilario E."/>
            <person name="Nardozza S."/>
            <person name="Fraser L."/>
            <person name="Peng Y."/>
            <person name="Gunaseelan K."/>
            <person name="Simpson R."/>
            <person name="Tahir J."/>
            <person name="Deroles S."/>
            <person name="Templeton K."/>
            <person name="Luo Z."/>
            <person name="Davy M."/>
            <person name="Cheng C."/>
            <person name="Mcneilage M."/>
            <person name="Scaglione D."/>
            <person name="Liu Y."/>
            <person name="Zhang Q."/>
            <person name="Datson P."/>
            <person name="De Silva N."/>
            <person name="Gardiner S."/>
            <person name="Bassett H."/>
            <person name="Chagne D."/>
            <person name="Mccallum J."/>
            <person name="Dzierzon H."/>
            <person name="Deng C."/>
            <person name="Wang Y.-Y."/>
            <person name="Barron N."/>
            <person name="Manako K."/>
            <person name="Bowen J."/>
            <person name="Foster T."/>
            <person name="Erridge Z."/>
            <person name="Tiffin H."/>
            <person name="Waite C."/>
            <person name="Davies K."/>
            <person name="Grierson E."/>
            <person name="Laing W."/>
            <person name="Kirk R."/>
            <person name="Chen X."/>
            <person name="Wood M."/>
            <person name="Montefiori M."/>
            <person name="Brummell D."/>
            <person name="Schwinn K."/>
            <person name="Catanach A."/>
            <person name="Fullerton C."/>
            <person name="Li D."/>
            <person name="Meiyalaghan S."/>
            <person name="Nieuwenhuizen N."/>
            <person name="Read N."/>
            <person name="Prakash R."/>
            <person name="Hunter D."/>
            <person name="Zhang H."/>
            <person name="Mckenzie M."/>
            <person name="Knabel M."/>
            <person name="Harris A."/>
            <person name="Allan A."/>
            <person name="Chen A."/>
            <person name="Janssen B."/>
            <person name="Plunkett B."/>
            <person name="Dwamena C."/>
            <person name="Voogd C."/>
            <person name="Leif D."/>
            <person name="Lafferty D."/>
            <person name="Souleyre E."/>
            <person name="Varkonyi-Gasic E."/>
            <person name="Gambi F."/>
            <person name="Hanley J."/>
            <person name="Yao J.-L."/>
            <person name="Cheung J."/>
            <person name="David K."/>
            <person name="Warren B."/>
            <person name="Marsh K."/>
            <person name="Snowden K."/>
            <person name="Lin-Wang K."/>
            <person name="Brian L."/>
            <person name="Martinez-Sanchez M."/>
            <person name="Wang M."/>
            <person name="Ileperuma N."/>
            <person name="Macnee N."/>
            <person name="Campin R."/>
            <person name="Mcatee P."/>
            <person name="Drummond R."/>
            <person name="Espley R."/>
            <person name="Ireland H."/>
            <person name="Wu R."/>
            <person name="Atkinson R."/>
            <person name="Karunairetnam S."/>
            <person name="Bulley S."/>
            <person name="Chunkath S."/>
            <person name="Hanley Z."/>
            <person name="Storey R."/>
            <person name="Thrimawithana A."/>
            <person name="Thomson S."/>
            <person name="David C."/>
            <person name="Testolin R."/>
        </authorList>
    </citation>
    <scope>NUCLEOTIDE SEQUENCE [LARGE SCALE GENOMIC DNA]</scope>
    <source>
        <strain evidence="10">cv. Red5</strain>
        <tissue evidence="9">Young leaf</tissue>
    </source>
</reference>